<evidence type="ECO:0000256" key="2">
    <source>
        <dbReference type="PROSITE-ProRule" id="PRU00335"/>
    </source>
</evidence>
<comment type="caution">
    <text evidence="5">The sequence shown here is derived from an EMBL/GenBank/DDBJ whole genome shotgun (WGS) entry which is preliminary data.</text>
</comment>
<dbReference type="SUPFAM" id="SSF46689">
    <property type="entry name" value="Homeodomain-like"/>
    <property type="match status" value="1"/>
</dbReference>
<evidence type="ECO:0000259" key="4">
    <source>
        <dbReference type="PROSITE" id="PS50977"/>
    </source>
</evidence>
<accession>A0A3R8PD75</accession>
<protein>
    <submittedName>
        <fullName evidence="5">TetR/AcrR family transcriptional regulator</fullName>
    </submittedName>
</protein>
<dbReference type="GO" id="GO:0003700">
    <property type="term" value="F:DNA-binding transcription factor activity"/>
    <property type="evidence" value="ECO:0007669"/>
    <property type="project" value="TreeGrafter"/>
</dbReference>
<dbReference type="AlphaFoldDB" id="A0A3R8PD75"/>
<evidence type="ECO:0000313" key="6">
    <source>
        <dbReference type="Proteomes" id="UP000276526"/>
    </source>
</evidence>
<feature type="DNA-binding region" description="H-T-H motif" evidence="2">
    <location>
        <begin position="52"/>
        <end position="71"/>
    </location>
</feature>
<feature type="region of interest" description="Disordered" evidence="3">
    <location>
        <begin position="1"/>
        <end position="29"/>
    </location>
</feature>
<feature type="compositionally biased region" description="Basic and acidic residues" evidence="3">
    <location>
        <begin position="1"/>
        <end position="16"/>
    </location>
</feature>
<dbReference type="InterPro" id="IPR001647">
    <property type="entry name" value="HTH_TetR"/>
</dbReference>
<feature type="domain" description="HTH tetR-type" evidence="4">
    <location>
        <begin position="29"/>
        <end position="89"/>
    </location>
</feature>
<dbReference type="InterPro" id="IPR050109">
    <property type="entry name" value="HTH-type_TetR-like_transc_reg"/>
</dbReference>
<feature type="compositionally biased region" description="Low complexity" evidence="3">
    <location>
        <begin position="20"/>
        <end position="29"/>
    </location>
</feature>
<keyword evidence="1 2" id="KW-0238">DNA-binding</keyword>
<organism evidence="5 6">
    <name type="scientific">Corynebacterium bovis</name>
    <dbReference type="NCBI Taxonomy" id="36808"/>
    <lineage>
        <taxon>Bacteria</taxon>
        <taxon>Bacillati</taxon>
        <taxon>Actinomycetota</taxon>
        <taxon>Actinomycetes</taxon>
        <taxon>Mycobacteriales</taxon>
        <taxon>Corynebacteriaceae</taxon>
        <taxon>Corynebacterium</taxon>
    </lineage>
</organism>
<name>A0A3R8PD75_9CORY</name>
<dbReference type="PROSITE" id="PS50977">
    <property type="entry name" value="HTH_TETR_2"/>
    <property type="match status" value="1"/>
</dbReference>
<evidence type="ECO:0000313" key="5">
    <source>
        <dbReference type="EMBL" id="RRO87068.1"/>
    </source>
</evidence>
<dbReference type="GO" id="GO:0000976">
    <property type="term" value="F:transcription cis-regulatory region binding"/>
    <property type="evidence" value="ECO:0007669"/>
    <property type="project" value="TreeGrafter"/>
</dbReference>
<sequence>MTESKDPQDPVHHPPLDDPASSGGRRSAGTTRRAILTCARAAFEGRPYNEVSLKEIAADAGVSAPLIIKYFGSKEQLYEEQLDFSAAAAELADVPVPELGHAIIRAAITSAPDSSSSLVHLLAVAGGNAGIVEVLGRTYREQVVDLIARKIRDEAPNLDDPAQLDAQGRAECAVAMAVGASLMRRLVTRDYFDSEEATRFLTYYGDMVQAALEGRTGA</sequence>
<dbReference type="Gene3D" id="1.10.357.10">
    <property type="entry name" value="Tetracycline Repressor, domain 2"/>
    <property type="match status" value="1"/>
</dbReference>
<dbReference type="PANTHER" id="PTHR30055">
    <property type="entry name" value="HTH-TYPE TRANSCRIPTIONAL REGULATOR RUTR"/>
    <property type="match status" value="1"/>
</dbReference>
<dbReference type="PANTHER" id="PTHR30055:SF235">
    <property type="entry name" value="TRANSCRIPTIONAL REGULATORY PROTEIN"/>
    <property type="match status" value="1"/>
</dbReference>
<evidence type="ECO:0000256" key="3">
    <source>
        <dbReference type="SAM" id="MobiDB-lite"/>
    </source>
</evidence>
<dbReference type="Proteomes" id="UP000276526">
    <property type="component" value="Unassembled WGS sequence"/>
</dbReference>
<evidence type="ECO:0000256" key="1">
    <source>
        <dbReference type="ARBA" id="ARBA00023125"/>
    </source>
</evidence>
<dbReference type="InterPro" id="IPR009057">
    <property type="entry name" value="Homeodomain-like_sf"/>
</dbReference>
<reference evidence="5 6" key="1">
    <citation type="submission" date="2018-01" db="EMBL/GenBank/DDBJ databases">
        <title>Twenty Corynebacterium bovis Genomes.</title>
        <authorList>
            <person name="Gulvik C.A."/>
        </authorList>
    </citation>
    <scope>NUCLEOTIDE SEQUENCE [LARGE SCALE GENOMIC DNA]</scope>
    <source>
        <strain evidence="5 6">F6900</strain>
    </source>
</reference>
<proteinExistence type="predicted"/>
<dbReference type="SUPFAM" id="SSF48498">
    <property type="entry name" value="Tetracyclin repressor-like, C-terminal domain"/>
    <property type="match status" value="1"/>
</dbReference>
<dbReference type="InterPro" id="IPR036271">
    <property type="entry name" value="Tet_transcr_reg_TetR-rel_C_sf"/>
</dbReference>
<dbReference type="EMBL" id="PQNK01000005">
    <property type="protein sequence ID" value="RRO87068.1"/>
    <property type="molecule type" value="Genomic_DNA"/>
</dbReference>
<gene>
    <name evidence="5" type="ORF">CXF48_04350</name>
</gene>
<dbReference type="RefSeq" id="WP_125207070.1">
    <property type="nucleotide sequence ID" value="NZ_JAUKFU010000143.1"/>
</dbReference>
<dbReference type="Pfam" id="PF00440">
    <property type="entry name" value="TetR_N"/>
    <property type="match status" value="1"/>
</dbReference>